<organism evidence="2 3">
    <name type="scientific">Azorhizobium caulinodans (strain ATCC 43989 / DSM 5975 / JCM 20966 / LMG 6465 / NBRC 14845 / NCIMB 13405 / ORS 571)</name>
    <dbReference type="NCBI Taxonomy" id="438753"/>
    <lineage>
        <taxon>Bacteria</taxon>
        <taxon>Pseudomonadati</taxon>
        <taxon>Pseudomonadota</taxon>
        <taxon>Alphaproteobacteria</taxon>
        <taxon>Hyphomicrobiales</taxon>
        <taxon>Xanthobacteraceae</taxon>
        <taxon>Azorhizobium</taxon>
    </lineage>
</organism>
<feature type="transmembrane region" description="Helical" evidence="1">
    <location>
        <begin position="93"/>
        <end position="117"/>
    </location>
</feature>
<reference evidence="2 3" key="3">
    <citation type="journal article" date="2008" name="BMC Genomics">
        <title>The genome of the versatile nitrogen fixer Azorhizobium caulinodans ORS571.</title>
        <authorList>
            <person name="Lee KB."/>
            <person name="Backer P.D."/>
            <person name="Aono T."/>
            <person name="Liu CT."/>
            <person name="Suzuki S."/>
            <person name="Suzuki T."/>
            <person name="Kaneko T."/>
            <person name="Yamada M."/>
            <person name="Tabata S."/>
            <person name="Kupfer D.M."/>
            <person name="Najar F.Z."/>
            <person name="Wiley G.B."/>
            <person name="Roe B."/>
            <person name="Binnewies T.T."/>
            <person name="Ussery D.W."/>
            <person name="D'Haeze W."/>
            <person name="Herder J.D."/>
            <person name="Gevers D."/>
            <person name="Vereecke D."/>
            <person name="Holsters M."/>
            <person name="Oyaizu H."/>
        </authorList>
    </citation>
    <scope>NUCLEOTIDE SEQUENCE [LARGE SCALE GENOMIC DNA]</scope>
    <source>
        <strain evidence="3">ATCC 43989 / DSM 5975 / JCM 20966 / LMG 6465 / NBRC 14845 / NCIMB 13405 / ORS 571</strain>
    </source>
</reference>
<reference evidence="3" key="2">
    <citation type="submission" date="2007-04" db="EMBL/GenBank/DDBJ databases">
        <title>Complete genome sequence of the nitrogen-fixing bacterium Azorhizobium caulinodans ORS571.</title>
        <authorList>
            <person name="Lee K.B."/>
            <person name="Backer P.D."/>
            <person name="Aono T."/>
            <person name="Liu C.T."/>
            <person name="Suzuki S."/>
            <person name="Suzuki T."/>
            <person name="Kaneko T."/>
            <person name="Yamada M."/>
            <person name="Tabata S."/>
            <person name="Kupfer D.M."/>
            <person name="Najar F.Z."/>
            <person name="Wiley G.B."/>
            <person name="Roe B."/>
            <person name="Binnewies T."/>
            <person name="Ussery D."/>
            <person name="Vereecke D."/>
            <person name="Gevers D."/>
            <person name="Holsters M."/>
            <person name="Oyaizu H."/>
        </authorList>
    </citation>
    <scope>NUCLEOTIDE SEQUENCE [LARGE SCALE GENOMIC DNA]</scope>
    <source>
        <strain evidence="3">ATCC 43989 / DSM 5975 / JCM 20966 / LMG 6465 / NBRC 14845 / NCIMB 13405 / ORS 571</strain>
    </source>
</reference>
<dbReference type="Proteomes" id="UP000000270">
    <property type="component" value="Chromosome"/>
</dbReference>
<dbReference type="AlphaFoldDB" id="A8HX56"/>
<reference evidence="2 3" key="4">
    <citation type="journal article" date="2009" name="Appl. Environ. Microbiol.">
        <title>Comparative genome-wide transcriptional profiling of Azorhizobium caulinodans ORS571 grown under free-living and symbiotic conditions.</title>
        <authorList>
            <person name="Tsukada S."/>
            <person name="Aono T."/>
            <person name="Akiba N."/>
            <person name="Lee KB."/>
            <person name="Liu CT."/>
            <person name="Toyazaki H."/>
            <person name="Oyaizu H."/>
        </authorList>
    </citation>
    <scope>NUCLEOTIDE SEQUENCE [LARGE SCALE GENOMIC DNA]</scope>
    <source>
        <strain evidence="3">ATCC 43989 / DSM 5975 / JCM 20966 / LMG 6465 / NBRC 14845 / NCIMB 13405 / ORS 571</strain>
    </source>
</reference>
<reference evidence="2 3" key="5">
    <citation type="journal article" date="2010" name="Appl. Environ. Microbiol.">
        <title>phrR-like gene praR of Azorhizobium caulinodans ORS571 is essential for symbiosis with Sesbania rostrata and is involved in expression of reb genes.</title>
        <authorList>
            <person name="Akiba N."/>
            <person name="Aono T."/>
            <person name="Toyazaki H."/>
            <person name="Sato S."/>
            <person name="Oyaizu H."/>
        </authorList>
    </citation>
    <scope>NUCLEOTIDE SEQUENCE [LARGE SCALE GENOMIC DNA]</scope>
    <source>
        <strain evidence="3">ATCC 43989 / DSM 5975 / JCM 20966 / LMG 6465 / NBRC 14845 / NCIMB 13405 / ORS 571</strain>
    </source>
</reference>
<accession>A8HX56</accession>
<feature type="transmembrane region" description="Helical" evidence="1">
    <location>
        <begin position="44"/>
        <end position="63"/>
    </location>
</feature>
<dbReference type="EMBL" id="AP009384">
    <property type="protein sequence ID" value="BAF87461.1"/>
    <property type="molecule type" value="Genomic_DNA"/>
</dbReference>
<name>A8HX56_AZOC5</name>
<keyword evidence="1" id="KW-0472">Membrane</keyword>
<feature type="transmembrane region" description="Helical" evidence="1">
    <location>
        <begin position="20"/>
        <end position="38"/>
    </location>
</feature>
<dbReference type="RefSeq" id="WP_012169991.1">
    <property type="nucleotide sequence ID" value="NC_009937.1"/>
</dbReference>
<evidence type="ECO:0008006" key="4">
    <source>
        <dbReference type="Google" id="ProtNLM"/>
    </source>
</evidence>
<evidence type="ECO:0000313" key="2">
    <source>
        <dbReference type="EMBL" id="BAF87461.1"/>
    </source>
</evidence>
<feature type="transmembrane region" description="Helical" evidence="1">
    <location>
        <begin position="70"/>
        <end position="87"/>
    </location>
</feature>
<reference evidence="2 3" key="1">
    <citation type="journal article" date="2007" name="Appl. Environ. Microbiol.">
        <title>Rhizobial factors required for stem nodule maturation and maintenance in Sesbania rostrata-Azorhizobium caulinodans ORS571 symbiosis.</title>
        <authorList>
            <person name="Suzuki S."/>
            <person name="Aono T."/>
            <person name="Lee KB."/>
            <person name="Suzuki T."/>
            <person name="Liu CT."/>
            <person name="Miwa H."/>
            <person name="Wakao S."/>
            <person name="Iki T."/>
            <person name="Oyaizu H."/>
        </authorList>
    </citation>
    <scope>NUCLEOTIDE SEQUENCE [LARGE SCALE GENOMIC DNA]</scope>
    <source>
        <strain evidence="3">ATCC 43989 / DSM 5975 / JCM 20966 / LMG 6465 / NBRC 14845 / NCIMB 13405 / ORS 571</strain>
    </source>
</reference>
<protein>
    <recommendedName>
        <fullName evidence="4">Transmembrane protein</fullName>
    </recommendedName>
</protein>
<proteinExistence type="predicted"/>
<keyword evidence="3" id="KW-1185">Reference proteome</keyword>
<keyword evidence="1" id="KW-1133">Transmembrane helix</keyword>
<sequence length="133" mass="14552">MSMPQAHDKDGTILRLRAGLLLLAALLLLCLSGGTFLARQFQLGYGWALLIALVIAAGVGYGVFRLTNKAYLAIAALVTLVTAYFAYDFLRNAMGWSTGLSLTFALVPLVVVGAAFWDFRRLKVEIRAWLNSR</sequence>
<dbReference type="HOGENOM" id="CLU_1902373_0_0_5"/>
<evidence type="ECO:0000313" key="3">
    <source>
        <dbReference type="Proteomes" id="UP000000270"/>
    </source>
</evidence>
<reference evidence="2 3" key="6">
    <citation type="journal article" date="2011" name="Appl. Environ. Microbiol.">
        <title>Involvement of the azorhizobial chromosome partition gene (parA) in the onset of bacteroid differentiation during Sesbania rostrata stem nodule development.</title>
        <authorList>
            <person name="Liu CT."/>
            <person name="Lee KB."/>
            <person name="Wang YS."/>
            <person name="Peng MH."/>
            <person name="Lee KT."/>
            <person name="Suzuki S."/>
            <person name="Suzuki T."/>
            <person name="Oyaizu H."/>
        </authorList>
    </citation>
    <scope>NUCLEOTIDE SEQUENCE [LARGE SCALE GENOMIC DNA]</scope>
    <source>
        <strain evidence="3">ATCC 43989 / DSM 5975 / JCM 20966 / LMG 6465 / NBRC 14845 / NCIMB 13405 / ORS 571</strain>
    </source>
</reference>
<keyword evidence="1" id="KW-0812">Transmembrane</keyword>
<evidence type="ECO:0000256" key="1">
    <source>
        <dbReference type="SAM" id="Phobius"/>
    </source>
</evidence>
<dbReference type="STRING" id="438753.AZC_1463"/>
<gene>
    <name evidence="2" type="ordered locus">AZC_1463</name>
</gene>
<dbReference type="KEGG" id="azc:AZC_1463"/>
<dbReference type="eggNOG" id="ENOG502ZVIK">
    <property type="taxonomic scope" value="Bacteria"/>
</dbReference>